<evidence type="ECO:0000313" key="3">
    <source>
        <dbReference type="EMBL" id="POH61626.1"/>
    </source>
</evidence>
<evidence type="ECO:0000256" key="1">
    <source>
        <dbReference type="SAM" id="MobiDB-lite"/>
    </source>
</evidence>
<comment type="caution">
    <text evidence="3">The sequence shown here is derived from an EMBL/GenBank/DDBJ whole genome shotgun (WGS) entry which is preliminary data.</text>
</comment>
<dbReference type="Gene3D" id="1.10.510.10">
    <property type="entry name" value="Transferase(Phosphotransferase) domain 1"/>
    <property type="match status" value="1"/>
</dbReference>
<dbReference type="SUPFAM" id="SSF56112">
    <property type="entry name" value="Protein kinase-like (PK-like)"/>
    <property type="match status" value="1"/>
</dbReference>
<dbReference type="OrthoDB" id="5125808at2"/>
<dbReference type="SMART" id="SM00220">
    <property type="entry name" value="S_TKc"/>
    <property type="match status" value="1"/>
</dbReference>
<dbReference type="GO" id="GO:0004672">
    <property type="term" value="F:protein kinase activity"/>
    <property type="evidence" value="ECO:0007669"/>
    <property type="project" value="InterPro"/>
</dbReference>
<proteinExistence type="predicted"/>
<dbReference type="RefSeq" id="WP_103431796.1">
    <property type="nucleotide sequence ID" value="NZ_PPXF01000058.1"/>
</dbReference>
<dbReference type="EMBL" id="PPXF01000058">
    <property type="protein sequence ID" value="POH61626.1"/>
    <property type="molecule type" value="Genomic_DNA"/>
</dbReference>
<feature type="domain" description="Protein kinase" evidence="2">
    <location>
        <begin position="16"/>
        <end position="352"/>
    </location>
</feature>
<gene>
    <name evidence="3" type="ORF">C3B59_13470</name>
</gene>
<feature type="compositionally biased region" description="Low complexity" evidence="1">
    <location>
        <begin position="267"/>
        <end position="281"/>
    </location>
</feature>
<reference evidence="3 4" key="1">
    <citation type="submission" date="2018-01" db="EMBL/GenBank/DDBJ databases">
        <title>Cryobacterium sp. nov., from glaciers in China.</title>
        <authorList>
            <person name="Liu Q."/>
            <person name="Xin Y.-H."/>
        </authorList>
    </citation>
    <scope>NUCLEOTIDE SEQUENCE [LARGE SCALE GENOMIC DNA]</scope>
    <source>
        <strain evidence="3 4">TMB1-8</strain>
    </source>
</reference>
<dbReference type="AlphaFoldDB" id="A0A2S3Z7T7"/>
<accession>A0A2S3Z7T7</accession>
<dbReference type="Proteomes" id="UP000237104">
    <property type="component" value="Unassembled WGS sequence"/>
</dbReference>
<dbReference type="InterPro" id="IPR011009">
    <property type="entry name" value="Kinase-like_dom_sf"/>
</dbReference>
<dbReference type="PROSITE" id="PS50011">
    <property type="entry name" value="PROTEIN_KINASE_DOM"/>
    <property type="match status" value="1"/>
</dbReference>
<organism evidence="3 4">
    <name type="scientific">Cryobacterium zongtaii</name>
    <dbReference type="NCBI Taxonomy" id="1259217"/>
    <lineage>
        <taxon>Bacteria</taxon>
        <taxon>Bacillati</taxon>
        <taxon>Actinomycetota</taxon>
        <taxon>Actinomycetes</taxon>
        <taxon>Micrococcales</taxon>
        <taxon>Microbacteriaceae</taxon>
        <taxon>Cryobacterium</taxon>
    </lineage>
</organism>
<sequence length="503" mass="51928">MEHRQIPAREETLAGFRLIRRIGTGSRSIIYLGRAPGEQGEALNMALKVFGPEADRPALDRQVRAMLTVPPAMLVPLRDVATAPDGRLCLVLDRLTGSSLDRLLAERGTLGAGEVVTIAATITAALQALHDAGFSHSMIGPACVRFDGRGRPVLLGLGALEDLPAGGAGVARRRDDLVRLAGCVRSLLDHLDPQTPEAATAESVVAEFEAAATARPVPTDLSGVEAVLFDWAAATAVRGAVPGTVPADPEGPEDTHALAAPSNPLTRPARPAGAREPAIRAQGRPAGAKRKNPAQPAGPLERQVRRGLAGCRSGLEAVSARSRVGARWLQALPRNRNRARPVIVGVCLSVLLAVGGIAALSPAESPVVAENGSGDGDVLSAPATRSSSPGAAATLASDDPAAATLVLLELREGCLAEASVLCLESVDQAGSVAMAADSYRARQMEPSADRTAAGLTATVQERRGNAALIVLTPAAGGPAHTQPASALVIKGEAGWRLRELFDY</sequence>
<dbReference type="InterPro" id="IPR000719">
    <property type="entry name" value="Prot_kinase_dom"/>
</dbReference>
<evidence type="ECO:0000313" key="4">
    <source>
        <dbReference type="Proteomes" id="UP000237104"/>
    </source>
</evidence>
<protein>
    <recommendedName>
        <fullName evidence="2">Protein kinase domain-containing protein</fullName>
    </recommendedName>
</protein>
<dbReference type="GO" id="GO:0005524">
    <property type="term" value="F:ATP binding"/>
    <property type="evidence" value="ECO:0007669"/>
    <property type="project" value="InterPro"/>
</dbReference>
<name>A0A2S3Z7T7_9MICO</name>
<feature type="region of interest" description="Disordered" evidence="1">
    <location>
        <begin position="366"/>
        <end position="395"/>
    </location>
</feature>
<evidence type="ECO:0000259" key="2">
    <source>
        <dbReference type="PROSITE" id="PS50011"/>
    </source>
</evidence>
<feature type="region of interest" description="Disordered" evidence="1">
    <location>
        <begin position="243"/>
        <end position="302"/>
    </location>
</feature>